<dbReference type="PROSITE" id="PS00211">
    <property type="entry name" value="ABC_TRANSPORTER_1"/>
    <property type="match status" value="1"/>
</dbReference>
<feature type="domain" description="ABC transporter" evidence="5">
    <location>
        <begin position="261"/>
        <end position="503"/>
    </location>
</feature>
<proteinExistence type="predicted"/>
<dbReference type="PANTHER" id="PTHR43790:SF9">
    <property type="entry name" value="GALACTOFURANOSE TRANSPORTER ATP-BINDING PROTEIN YTFR"/>
    <property type="match status" value="1"/>
</dbReference>
<evidence type="ECO:0000259" key="5">
    <source>
        <dbReference type="PROSITE" id="PS50893"/>
    </source>
</evidence>
<dbReference type="Gene3D" id="3.40.50.300">
    <property type="entry name" value="P-loop containing nucleotide triphosphate hydrolases"/>
    <property type="match status" value="2"/>
</dbReference>
<evidence type="ECO:0000256" key="1">
    <source>
        <dbReference type="ARBA" id="ARBA00022448"/>
    </source>
</evidence>
<dbReference type="Proteomes" id="UP000622687">
    <property type="component" value="Unassembled WGS sequence"/>
</dbReference>
<evidence type="ECO:0000313" key="7">
    <source>
        <dbReference type="Proteomes" id="UP000622687"/>
    </source>
</evidence>
<feature type="domain" description="ABC transporter" evidence="5">
    <location>
        <begin position="6"/>
        <end position="246"/>
    </location>
</feature>
<keyword evidence="2" id="KW-0677">Repeat</keyword>
<name>A0A934M5I9_9CLOT</name>
<evidence type="ECO:0000256" key="4">
    <source>
        <dbReference type="ARBA" id="ARBA00022840"/>
    </source>
</evidence>
<dbReference type="PANTHER" id="PTHR43790">
    <property type="entry name" value="CARBOHYDRATE TRANSPORT ATP-BINDING PROTEIN MG119-RELATED"/>
    <property type="match status" value="1"/>
</dbReference>
<dbReference type="EMBL" id="JAEEGB010000041">
    <property type="protein sequence ID" value="MBI6875322.1"/>
    <property type="molecule type" value="Genomic_DNA"/>
</dbReference>
<evidence type="ECO:0000313" key="6">
    <source>
        <dbReference type="EMBL" id="MBI6875322.1"/>
    </source>
</evidence>
<evidence type="ECO:0000256" key="2">
    <source>
        <dbReference type="ARBA" id="ARBA00022737"/>
    </source>
</evidence>
<protein>
    <submittedName>
        <fullName evidence="6">Sugar ABC transporter ATP-binding protein</fullName>
    </submittedName>
</protein>
<dbReference type="SMART" id="SM00382">
    <property type="entry name" value="AAA"/>
    <property type="match status" value="2"/>
</dbReference>
<dbReference type="InterPro" id="IPR050107">
    <property type="entry name" value="ABC_carbohydrate_import_ATPase"/>
</dbReference>
<sequence length="511" mass="56774">MDKIKLEMKNVSIEFPGVKALSNVNFNLEGGTIHALIGANGAGKSTLMKVLAGANSNYTGEIFIDGESVEIRSPKDAKNLGIEIVFQEVDTALIPYLTVAENVMFGYIVNKMERKHLVNWNEIRAAASDILKKLNLELDVRRLTSDLTLSEKQMVLIARCVVEKCRVLILDEPTAPLSDSETKELFRIVRQLAKEDVSVVFISHRISELFEICDSITIMRDGQVVNSMPITEKLEQSKVIELMLGQKITDQYIKKQAAIGPTLLEVKNLTEINNLVKNINLTINKGEIVGIAGLVGAGKTELCKTLFGALKQKNGTIKLNGKEVKYKDPNGAVKCGFALVPEERRKEGVLITDPIYRNISIAAIKKYVKVLSIVDKNKEKKDARTMIANLGIKTPSANQIVALLSGGNQQKVVLGKWLNSESEIYIFDEPTKGIDVGAKREMYELIERLAAQGKGILYATCEFQEILSIADRVYVMFDGEIIKELDKVSDIDEKELLYYSMGGESNERRNS</sequence>
<dbReference type="PROSITE" id="PS50893">
    <property type="entry name" value="ABC_TRANSPORTER_2"/>
    <property type="match status" value="2"/>
</dbReference>
<reference evidence="6" key="1">
    <citation type="submission" date="2020-12" db="EMBL/GenBank/DDBJ databases">
        <title>Clostridium thailandense sp. nov., a novel acetogenic bacterium isolated from peat land soil in Thailand.</title>
        <authorList>
            <person name="Chaikitkaew S."/>
            <person name="Birkeland N.K."/>
        </authorList>
    </citation>
    <scope>NUCLEOTIDE SEQUENCE</scope>
    <source>
        <strain evidence="6">DSM 17425</strain>
    </source>
</reference>
<dbReference type="AlphaFoldDB" id="A0A934M5I9"/>
<accession>A0A934M5I9</accession>
<dbReference type="CDD" id="cd03216">
    <property type="entry name" value="ABC_Carb_Monos_I"/>
    <property type="match status" value="1"/>
</dbReference>
<keyword evidence="1" id="KW-0813">Transport</keyword>
<gene>
    <name evidence="6" type="ORF">I6U51_21855</name>
</gene>
<dbReference type="SUPFAM" id="SSF52540">
    <property type="entry name" value="P-loop containing nucleoside triphosphate hydrolases"/>
    <property type="match status" value="2"/>
</dbReference>
<keyword evidence="3" id="KW-0547">Nucleotide-binding</keyword>
<keyword evidence="4 6" id="KW-0067">ATP-binding</keyword>
<comment type="caution">
    <text evidence="6">The sequence shown here is derived from an EMBL/GenBank/DDBJ whole genome shotgun (WGS) entry which is preliminary data.</text>
</comment>
<dbReference type="GO" id="GO:0016887">
    <property type="term" value="F:ATP hydrolysis activity"/>
    <property type="evidence" value="ECO:0007669"/>
    <property type="project" value="InterPro"/>
</dbReference>
<dbReference type="InterPro" id="IPR027417">
    <property type="entry name" value="P-loop_NTPase"/>
</dbReference>
<dbReference type="RefSeq" id="WP_211144718.1">
    <property type="nucleotide sequence ID" value="NZ_JAEEGB010000041.1"/>
</dbReference>
<dbReference type="InterPro" id="IPR003593">
    <property type="entry name" value="AAA+_ATPase"/>
</dbReference>
<evidence type="ECO:0000256" key="3">
    <source>
        <dbReference type="ARBA" id="ARBA00022741"/>
    </source>
</evidence>
<keyword evidence="7" id="KW-1185">Reference proteome</keyword>
<dbReference type="InterPro" id="IPR003439">
    <property type="entry name" value="ABC_transporter-like_ATP-bd"/>
</dbReference>
<dbReference type="InterPro" id="IPR017871">
    <property type="entry name" value="ABC_transporter-like_CS"/>
</dbReference>
<dbReference type="Pfam" id="PF00005">
    <property type="entry name" value="ABC_tran"/>
    <property type="match status" value="2"/>
</dbReference>
<organism evidence="6 7">
    <name type="scientific">Clostridium aciditolerans</name>
    <dbReference type="NCBI Taxonomy" id="339861"/>
    <lineage>
        <taxon>Bacteria</taxon>
        <taxon>Bacillati</taxon>
        <taxon>Bacillota</taxon>
        <taxon>Clostridia</taxon>
        <taxon>Eubacteriales</taxon>
        <taxon>Clostridiaceae</taxon>
        <taxon>Clostridium</taxon>
    </lineage>
</organism>
<dbReference type="CDD" id="cd03215">
    <property type="entry name" value="ABC_Carb_Monos_II"/>
    <property type="match status" value="1"/>
</dbReference>
<dbReference type="GO" id="GO:0005524">
    <property type="term" value="F:ATP binding"/>
    <property type="evidence" value="ECO:0007669"/>
    <property type="project" value="UniProtKB-KW"/>
</dbReference>